<feature type="region of interest" description="Disordered" evidence="1">
    <location>
        <begin position="119"/>
        <end position="138"/>
    </location>
</feature>
<feature type="compositionally biased region" description="Low complexity" evidence="1">
    <location>
        <begin position="179"/>
        <end position="195"/>
    </location>
</feature>
<sequence>MPPAAGARVTASQHVSPLGPRNNECSGWKCLTEAEQCGIISSIAITSIVLILAYMYYLGRITSAHQEIVLARRRRRRRRARLANISVSQLPAVPQYPSQSQQVVYQPVFYSLGSTPFSPPRAQVPPGPLPPQPVPIIYPAPPIPPRSTYVAVPYIQQGRPEGHQRSNPRGRPVQRHPPSESSYPSPSPSQSQGLPPRQPTWRQRLCRAFGLPVGRASTIASSGPGTPVRSRSASAGGRENARRSLSTSQHAEHSHVSRKSQESRRSRGRSDKARHSSDHDREDEPRPESPDTNVATVHSDDYELAPVPGPVSGGRDPVRDEQWPLTTMPQGEEKKGSSSLSSDIYSDGRQSLPTISSIRPAFDMRVRPAHLPEELGGGSYTPVARPGTPIVSEDREMRASMHRNRRGREDRRKHWERVVDPSQMTDDGPGPLPPRRIHQGGGNYYAV</sequence>
<organism evidence="3 4">
    <name type="scientific">Fusarium solani</name>
    <name type="common">Filamentous fungus</name>
    <dbReference type="NCBI Taxonomy" id="169388"/>
    <lineage>
        <taxon>Eukaryota</taxon>
        <taxon>Fungi</taxon>
        <taxon>Dikarya</taxon>
        <taxon>Ascomycota</taxon>
        <taxon>Pezizomycotina</taxon>
        <taxon>Sordariomycetes</taxon>
        <taxon>Hypocreomycetidae</taxon>
        <taxon>Hypocreales</taxon>
        <taxon>Nectriaceae</taxon>
        <taxon>Fusarium</taxon>
        <taxon>Fusarium solani species complex</taxon>
    </lineage>
</organism>
<dbReference type="EMBL" id="JAGTJS010000003">
    <property type="protein sequence ID" value="KAH7272591.1"/>
    <property type="molecule type" value="Genomic_DNA"/>
</dbReference>
<dbReference type="Proteomes" id="UP000736672">
    <property type="component" value="Unassembled WGS sequence"/>
</dbReference>
<feature type="region of interest" description="Disordered" evidence="1">
    <location>
        <begin position="159"/>
        <end position="199"/>
    </location>
</feature>
<feature type="compositionally biased region" description="Polar residues" evidence="1">
    <location>
        <begin position="218"/>
        <end position="233"/>
    </location>
</feature>
<dbReference type="OrthoDB" id="5236168at2759"/>
<keyword evidence="2" id="KW-0472">Membrane</keyword>
<feature type="compositionally biased region" description="Basic and acidic residues" evidence="1">
    <location>
        <begin position="250"/>
        <end position="289"/>
    </location>
</feature>
<evidence type="ECO:0000313" key="3">
    <source>
        <dbReference type="EMBL" id="KAH7272591.1"/>
    </source>
</evidence>
<comment type="caution">
    <text evidence="3">The sequence shown here is derived from an EMBL/GenBank/DDBJ whole genome shotgun (WGS) entry which is preliminary data.</text>
</comment>
<feature type="transmembrane region" description="Helical" evidence="2">
    <location>
        <begin position="39"/>
        <end position="59"/>
    </location>
</feature>
<gene>
    <name evidence="3" type="ORF">B0J15DRAFT_573403</name>
</gene>
<dbReference type="AlphaFoldDB" id="A0A9P9L241"/>
<keyword evidence="2" id="KW-0812">Transmembrane</keyword>
<feature type="region of interest" description="Disordered" evidence="1">
    <location>
        <begin position="373"/>
        <end position="447"/>
    </location>
</feature>
<feature type="region of interest" description="Disordered" evidence="1">
    <location>
        <begin position="1"/>
        <end position="21"/>
    </location>
</feature>
<evidence type="ECO:0000256" key="1">
    <source>
        <dbReference type="SAM" id="MobiDB-lite"/>
    </source>
</evidence>
<name>A0A9P9L241_FUSSL</name>
<protein>
    <submittedName>
        <fullName evidence="3">Uncharacterized protein</fullName>
    </submittedName>
</protein>
<keyword evidence="4" id="KW-1185">Reference proteome</keyword>
<feature type="region of interest" description="Disordered" evidence="1">
    <location>
        <begin position="216"/>
        <end position="352"/>
    </location>
</feature>
<reference evidence="3" key="1">
    <citation type="journal article" date="2021" name="Nat. Commun.">
        <title>Genetic determinants of endophytism in the Arabidopsis root mycobiome.</title>
        <authorList>
            <person name="Mesny F."/>
            <person name="Miyauchi S."/>
            <person name="Thiergart T."/>
            <person name="Pickel B."/>
            <person name="Atanasova L."/>
            <person name="Karlsson M."/>
            <person name="Huettel B."/>
            <person name="Barry K.W."/>
            <person name="Haridas S."/>
            <person name="Chen C."/>
            <person name="Bauer D."/>
            <person name="Andreopoulos W."/>
            <person name="Pangilinan J."/>
            <person name="LaButti K."/>
            <person name="Riley R."/>
            <person name="Lipzen A."/>
            <person name="Clum A."/>
            <person name="Drula E."/>
            <person name="Henrissat B."/>
            <person name="Kohler A."/>
            <person name="Grigoriev I.V."/>
            <person name="Martin F.M."/>
            <person name="Hacquard S."/>
        </authorList>
    </citation>
    <scope>NUCLEOTIDE SEQUENCE</scope>
    <source>
        <strain evidence="3">FSSC 5 MPI-SDFR-AT-0091</strain>
    </source>
</reference>
<proteinExistence type="predicted"/>
<evidence type="ECO:0000313" key="4">
    <source>
        <dbReference type="Proteomes" id="UP000736672"/>
    </source>
</evidence>
<feature type="compositionally biased region" description="Basic and acidic residues" evidence="1">
    <location>
        <begin position="407"/>
        <end position="419"/>
    </location>
</feature>
<evidence type="ECO:0000256" key="2">
    <source>
        <dbReference type="SAM" id="Phobius"/>
    </source>
</evidence>
<accession>A0A9P9L241</accession>
<keyword evidence="2" id="KW-1133">Transmembrane helix</keyword>